<dbReference type="Pfam" id="PF02541">
    <property type="entry name" value="Ppx-GppA"/>
    <property type="match status" value="1"/>
</dbReference>
<dbReference type="Proteomes" id="UP000007969">
    <property type="component" value="Chromosome"/>
</dbReference>
<comment type="similarity">
    <text evidence="1">Belongs to the GppA/Ppx family.</text>
</comment>
<dbReference type="EMBL" id="AP009049">
    <property type="protein sequence ID" value="BAH07034.1"/>
    <property type="molecule type" value="Genomic_DNA"/>
</dbReference>
<evidence type="ECO:0000259" key="6">
    <source>
        <dbReference type="Pfam" id="PF02541"/>
    </source>
</evidence>
<dbReference type="PANTHER" id="PTHR30005">
    <property type="entry name" value="EXOPOLYPHOSPHATASE"/>
    <property type="match status" value="1"/>
</dbReference>
<evidence type="ECO:0000256" key="5">
    <source>
        <dbReference type="ARBA" id="ARBA00047607"/>
    </source>
</evidence>
<dbReference type="InterPro" id="IPR048950">
    <property type="entry name" value="Ppx_GppA_C"/>
</dbReference>
<dbReference type="KEGG" id="ckr:CKR_1983"/>
<evidence type="ECO:0000256" key="4">
    <source>
        <dbReference type="ARBA" id="ARBA00022801"/>
    </source>
</evidence>
<dbReference type="AlphaFoldDB" id="B9E3F9"/>
<dbReference type="Pfam" id="PF21447">
    <property type="entry name" value="Ppx-GppA_III"/>
    <property type="match status" value="1"/>
</dbReference>
<gene>
    <name evidence="8" type="ordered locus">CKR_1983</name>
</gene>
<dbReference type="SUPFAM" id="SSF53067">
    <property type="entry name" value="Actin-like ATPase domain"/>
    <property type="match status" value="2"/>
</dbReference>
<dbReference type="PANTHER" id="PTHR30005:SF0">
    <property type="entry name" value="RETROGRADE REGULATION PROTEIN 2"/>
    <property type="match status" value="1"/>
</dbReference>
<protein>
    <recommendedName>
        <fullName evidence="3">Exopolyphosphatase</fullName>
        <ecNumber evidence="2">3.6.1.11</ecNumber>
    </recommendedName>
</protein>
<dbReference type="Gene3D" id="3.30.420.40">
    <property type="match status" value="1"/>
</dbReference>
<evidence type="ECO:0000313" key="8">
    <source>
        <dbReference type="EMBL" id="BAH07034.1"/>
    </source>
</evidence>
<proteinExistence type="inferred from homology"/>
<evidence type="ECO:0000259" key="7">
    <source>
        <dbReference type="Pfam" id="PF21447"/>
    </source>
</evidence>
<feature type="domain" description="Ppx/GppA phosphatase N-terminal" evidence="6">
    <location>
        <begin position="25"/>
        <end position="310"/>
    </location>
</feature>
<evidence type="ECO:0000256" key="1">
    <source>
        <dbReference type="ARBA" id="ARBA00007125"/>
    </source>
</evidence>
<dbReference type="PIRSF" id="PIRSF001267">
    <property type="entry name" value="Pyrophosphatase_GppA_Ppx"/>
    <property type="match status" value="1"/>
</dbReference>
<evidence type="ECO:0000256" key="2">
    <source>
        <dbReference type="ARBA" id="ARBA00012451"/>
    </source>
</evidence>
<evidence type="ECO:0000313" key="9">
    <source>
        <dbReference type="Proteomes" id="UP000007969"/>
    </source>
</evidence>
<evidence type="ECO:0000256" key="3">
    <source>
        <dbReference type="ARBA" id="ARBA00020416"/>
    </source>
</evidence>
<dbReference type="InterPro" id="IPR030673">
    <property type="entry name" value="PyroPPase_GppA_Ppx"/>
</dbReference>
<dbReference type="InterPro" id="IPR022371">
    <property type="entry name" value="Exopolyphosphatase"/>
</dbReference>
<dbReference type="InterPro" id="IPR043129">
    <property type="entry name" value="ATPase_NBD"/>
</dbReference>
<feature type="domain" description="Ppx/GppA phosphatase C-terminal" evidence="7">
    <location>
        <begin position="328"/>
        <end position="482"/>
    </location>
</feature>
<dbReference type="InterPro" id="IPR050273">
    <property type="entry name" value="GppA/Ppx_hydrolase"/>
</dbReference>
<keyword evidence="4" id="KW-0378">Hydrolase</keyword>
<organism evidence="8 9">
    <name type="scientific">Clostridium kluyveri (strain NBRC 12016)</name>
    <dbReference type="NCBI Taxonomy" id="583346"/>
    <lineage>
        <taxon>Bacteria</taxon>
        <taxon>Bacillati</taxon>
        <taxon>Bacillota</taxon>
        <taxon>Clostridia</taxon>
        <taxon>Eubacteriales</taxon>
        <taxon>Clostridiaceae</taxon>
        <taxon>Clostridium</taxon>
    </lineage>
</organism>
<dbReference type="InterPro" id="IPR003695">
    <property type="entry name" value="Ppx_GppA_N"/>
</dbReference>
<sequence>MKKEIRLMIRLGIIDIGSNSMRLVIAHIHEYGSFKIIEESKETIGLGKDMNSKGELNIIRMNKAISALYSFKHLCTYKNVTHIIPVATEAVRKASNQTEFLNRVKNELDMEIRVLSGKEEAYYAYLGTVNSIDFSEGLLVDIGGSSTELIWVKERYIKESISLPIGAINLTEKFSLSDSIDKYIESKLIKFILSYYNDVPWLKNLNNIQLIGIGGSIRNIARINQKKDNYPLNNLHNYKIKSNEVKEIYENIKCKDCNERKKIKGLSKDRADISLGPMAALLTLQKFIHSDELCISSNGIREGLIYEYILKDKIPLVNVLDFSLNNYISNLHIDKIYVMQIWTIIQKLYKGVKSLINASPENLYKILKTASLLYNCGINVSYYGRFKHSFYIISNSRINGLSHREQLISSYVAASQGKGTLKIQSDHYGNIINEEDIEIIEKLSVLLKISRNLHKMTDKNIDKIQCTLLQKEVIINITVPSKISFRLEDAYDFEKFFNRKLTLEIQ</sequence>
<accession>B9E3F9</accession>
<dbReference type="EC" id="3.6.1.11" evidence="2"/>
<dbReference type="SUPFAM" id="SSF109604">
    <property type="entry name" value="HD-domain/PDEase-like"/>
    <property type="match status" value="1"/>
</dbReference>
<comment type="catalytic activity">
    <reaction evidence="5">
        <text>[phosphate](n) + H2O = [phosphate](n-1) + phosphate + H(+)</text>
        <dbReference type="Rhea" id="RHEA:21528"/>
        <dbReference type="Rhea" id="RHEA-COMP:9859"/>
        <dbReference type="Rhea" id="RHEA-COMP:14279"/>
        <dbReference type="ChEBI" id="CHEBI:15377"/>
        <dbReference type="ChEBI" id="CHEBI:15378"/>
        <dbReference type="ChEBI" id="CHEBI:16838"/>
        <dbReference type="ChEBI" id="CHEBI:43474"/>
        <dbReference type="EC" id="3.6.1.11"/>
    </reaction>
</comment>
<dbReference type="HOGENOM" id="CLU_025908_4_2_9"/>
<dbReference type="GO" id="GO:0006793">
    <property type="term" value="P:phosphorus metabolic process"/>
    <property type="evidence" value="ECO:0007669"/>
    <property type="project" value="InterPro"/>
</dbReference>
<dbReference type="GO" id="GO:0004309">
    <property type="term" value="F:exopolyphosphatase activity"/>
    <property type="evidence" value="ECO:0007669"/>
    <property type="project" value="UniProtKB-EC"/>
</dbReference>
<name>B9E3F9_CLOK1</name>
<dbReference type="CDD" id="cd24052">
    <property type="entry name" value="ASKHA_NBD_HpPPX-GppA-like"/>
    <property type="match status" value="1"/>
</dbReference>
<dbReference type="Gene3D" id="3.30.420.150">
    <property type="entry name" value="Exopolyphosphatase. Domain 2"/>
    <property type="match status" value="1"/>
</dbReference>
<reference evidence="9" key="1">
    <citation type="submission" date="2005-09" db="EMBL/GenBank/DDBJ databases">
        <title>Complete genome sequence of Clostridium kluyveri and comparative genomics of Clostridia species.</title>
        <authorList>
            <person name="Inui M."/>
            <person name="Nonaka H."/>
            <person name="Shinoda Y."/>
            <person name="Ikenaga Y."/>
            <person name="Abe M."/>
            <person name="Naito K."/>
            <person name="Vertes A.A."/>
            <person name="Yukawa H."/>
        </authorList>
    </citation>
    <scope>NUCLEOTIDE SEQUENCE [LARGE SCALE GENOMIC DNA]</scope>
    <source>
        <strain evidence="9">NBRC 12016</strain>
    </source>
</reference>
<dbReference type="Gene3D" id="1.10.3210.10">
    <property type="entry name" value="Hypothetical protein af1432"/>
    <property type="match status" value="1"/>
</dbReference>
<dbReference type="NCBIfam" id="TIGR03706">
    <property type="entry name" value="exo_poly_only"/>
    <property type="match status" value="1"/>
</dbReference>